<keyword evidence="1" id="KW-0812">Transmembrane</keyword>
<dbReference type="AlphaFoldDB" id="A0A835C850"/>
<evidence type="ECO:0000256" key="1">
    <source>
        <dbReference type="SAM" id="Phobius"/>
    </source>
</evidence>
<feature type="transmembrane region" description="Helical" evidence="1">
    <location>
        <begin position="46"/>
        <end position="68"/>
    </location>
</feature>
<evidence type="ECO:0000313" key="2">
    <source>
        <dbReference type="EMBL" id="KAF7832142.1"/>
    </source>
</evidence>
<evidence type="ECO:0000313" key="3">
    <source>
        <dbReference type="Proteomes" id="UP000634136"/>
    </source>
</evidence>
<protein>
    <submittedName>
        <fullName evidence="2">Uncharacterized protein</fullName>
    </submittedName>
</protein>
<organism evidence="2 3">
    <name type="scientific">Senna tora</name>
    <dbReference type="NCBI Taxonomy" id="362788"/>
    <lineage>
        <taxon>Eukaryota</taxon>
        <taxon>Viridiplantae</taxon>
        <taxon>Streptophyta</taxon>
        <taxon>Embryophyta</taxon>
        <taxon>Tracheophyta</taxon>
        <taxon>Spermatophyta</taxon>
        <taxon>Magnoliopsida</taxon>
        <taxon>eudicotyledons</taxon>
        <taxon>Gunneridae</taxon>
        <taxon>Pentapetalae</taxon>
        <taxon>rosids</taxon>
        <taxon>fabids</taxon>
        <taxon>Fabales</taxon>
        <taxon>Fabaceae</taxon>
        <taxon>Caesalpinioideae</taxon>
        <taxon>Cassia clade</taxon>
        <taxon>Senna</taxon>
    </lineage>
</organism>
<name>A0A835C850_9FABA</name>
<keyword evidence="3" id="KW-1185">Reference proteome</keyword>
<dbReference type="Proteomes" id="UP000634136">
    <property type="component" value="Unassembled WGS sequence"/>
</dbReference>
<comment type="caution">
    <text evidence="2">The sequence shown here is derived from an EMBL/GenBank/DDBJ whole genome shotgun (WGS) entry which is preliminary data.</text>
</comment>
<proteinExistence type="predicted"/>
<reference evidence="2" key="1">
    <citation type="submission" date="2020-09" db="EMBL/GenBank/DDBJ databases">
        <title>Genome-Enabled Discovery of Anthraquinone Biosynthesis in Senna tora.</title>
        <authorList>
            <person name="Kang S.-H."/>
            <person name="Pandey R.P."/>
            <person name="Lee C.-M."/>
            <person name="Sim J.-S."/>
            <person name="Jeong J.-T."/>
            <person name="Choi B.-S."/>
            <person name="Jung M."/>
            <person name="Ginzburg D."/>
            <person name="Zhao K."/>
            <person name="Won S.Y."/>
            <person name="Oh T.-J."/>
            <person name="Yu Y."/>
            <person name="Kim N.-H."/>
            <person name="Lee O.R."/>
            <person name="Lee T.-H."/>
            <person name="Bashyal P."/>
            <person name="Kim T.-S."/>
            <person name="Lee W.-H."/>
            <person name="Kawkins C."/>
            <person name="Kim C.-K."/>
            <person name="Kim J.S."/>
            <person name="Ahn B.O."/>
            <person name="Rhee S.Y."/>
            <person name="Sohng J.K."/>
        </authorList>
    </citation>
    <scope>NUCLEOTIDE SEQUENCE</scope>
    <source>
        <tissue evidence="2">Leaf</tissue>
    </source>
</reference>
<accession>A0A835C850</accession>
<sequence length="70" mass="8042">MGLVIAWKVCEVINKHILNQKSRLNQKKIKEQVKRVVEQVSQTDRFALYLVYLLFAVVGVAVGIFGYYKG</sequence>
<keyword evidence="1" id="KW-1133">Transmembrane helix</keyword>
<dbReference type="EMBL" id="JAAIUW010000005">
    <property type="protein sequence ID" value="KAF7832142.1"/>
    <property type="molecule type" value="Genomic_DNA"/>
</dbReference>
<keyword evidence="1" id="KW-0472">Membrane</keyword>
<gene>
    <name evidence="2" type="ORF">G2W53_014475</name>
</gene>